<keyword evidence="2" id="KW-0802">TPR repeat</keyword>
<evidence type="ECO:0000313" key="6">
    <source>
        <dbReference type="EMBL" id="SDX35082.1"/>
    </source>
</evidence>
<sequence>MRIPHPAVAATLALALGLLAALDPAPALAQQSPDTEAETALARFVGSETCAGCHADETEAWRGSHHALAWTPPTAEHVLGDFDDARFEGAGLAARFRTAPDGGFRIEVTEADGVRRAYPVRGVAGIAPLQQYLLETEPGRLQSFDVAWDTERDRWFHLYPDTNLPPDDGLHWTGPYKTWNARCAECHATGFEKGYDARARTYVSTQAEIGVGCESCHGPGSRHADWAEAGADPASAPTAGGFAVDFDVPRPAEGAGIASGPLAQCAGCHARREAYHPGDPPAGMAVDDAFNLALLRPGLYHADGQILDEVYVWGSFLQSKMQAKGVVCTDCHDPHQAALRLEGNDVCAQCHSPAGNPEFPSLARKTYDDPAHHFHAAGSEGAQCVNCHMIERDYMQVDGRRDHSFRIPRPDLSPITEAPDACGDCHADRGADWAAARIAEHYPQAAARPHFGVALAHGRGDPASAAGELAALALDGAQPGIARATALWLLENSGDAGAADRVAPLLSDPDPLVRAAAVGAQRSAAAPTMAGRLFPALRDPSRSVRQAAARALLDAPIARMPPAREADLNGAMREWRASLASRPDFPETHLQMAGMALTMRNFPAAEAGFREAVRLDPQRIEAWTMIARIAAATRGGDAARAAVEEALRANPGDPGLLALREQAAALP</sequence>
<evidence type="ECO:0000313" key="7">
    <source>
        <dbReference type="Proteomes" id="UP000199118"/>
    </source>
</evidence>
<feature type="domain" description="Cytochrome c-552/4" evidence="5">
    <location>
        <begin position="49"/>
        <end position="71"/>
    </location>
</feature>
<accession>A0A1H3AZC4</accession>
<feature type="repeat" description="TPR" evidence="2">
    <location>
        <begin position="586"/>
        <end position="619"/>
    </location>
</feature>
<dbReference type="InterPro" id="IPR019734">
    <property type="entry name" value="TPR_rpt"/>
</dbReference>
<feature type="domain" description="Doubled CXXCH motif" evidence="4">
    <location>
        <begin position="327"/>
        <end position="353"/>
    </location>
</feature>
<evidence type="ECO:0000259" key="5">
    <source>
        <dbReference type="Pfam" id="PF13435"/>
    </source>
</evidence>
<dbReference type="AlphaFoldDB" id="A0A1H3AZC4"/>
<evidence type="ECO:0000256" key="2">
    <source>
        <dbReference type="PROSITE-ProRule" id="PRU00339"/>
    </source>
</evidence>
<keyword evidence="1 3" id="KW-0732">Signal</keyword>
<reference evidence="6 7" key="1">
    <citation type="submission" date="2016-10" db="EMBL/GenBank/DDBJ databases">
        <authorList>
            <person name="de Groot N.N."/>
        </authorList>
    </citation>
    <scope>NUCLEOTIDE SEQUENCE [LARGE SCALE GENOMIC DNA]</scope>
    <source>
        <strain evidence="6 7">DSM 17890</strain>
    </source>
</reference>
<organism evidence="6 7">
    <name type="scientific">Albimonas donghaensis</name>
    <dbReference type="NCBI Taxonomy" id="356660"/>
    <lineage>
        <taxon>Bacteria</taxon>
        <taxon>Pseudomonadati</taxon>
        <taxon>Pseudomonadota</taxon>
        <taxon>Alphaproteobacteria</taxon>
        <taxon>Rhodobacterales</taxon>
        <taxon>Paracoccaceae</taxon>
        <taxon>Albimonas</taxon>
    </lineage>
</organism>
<dbReference type="SUPFAM" id="SSF48452">
    <property type="entry name" value="TPR-like"/>
    <property type="match status" value="1"/>
</dbReference>
<dbReference type="Gene3D" id="1.25.40.10">
    <property type="entry name" value="Tetratricopeptide repeat domain"/>
    <property type="match status" value="1"/>
</dbReference>
<dbReference type="Gene3D" id="1.25.10.10">
    <property type="entry name" value="Leucine-rich Repeat Variant"/>
    <property type="match status" value="1"/>
</dbReference>
<dbReference type="InterPro" id="IPR051829">
    <property type="entry name" value="Multiheme_Cytochr_ET"/>
</dbReference>
<feature type="chain" id="PRO_5011501787" evidence="3">
    <location>
        <begin position="30"/>
        <end position="667"/>
    </location>
</feature>
<dbReference type="Pfam" id="PF13435">
    <property type="entry name" value="Cytochrome_C554"/>
    <property type="match status" value="2"/>
</dbReference>
<proteinExistence type="predicted"/>
<feature type="signal peptide" evidence="3">
    <location>
        <begin position="1"/>
        <end position="29"/>
    </location>
</feature>
<dbReference type="GO" id="GO:0016491">
    <property type="term" value="F:oxidoreductase activity"/>
    <property type="evidence" value="ECO:0007669"/>
    <property type="project" value="TreeGrafter"/>
</dbReference>
<dbReference type="InterPro" id="IPR011990">
    <property type="entry name" value="TPR-like_helical_dom_sf"/>
</dbReference>
<dbReference type="InterPro" id="IPR010177">
    <property type="entry name" value="Paired_CXXCH_1"/>
</dbReference>
<name>A0A1H3AZC4_9RHOB</name>
<dbReference type="OrthoDB" id="9814800at2"/>
<dbReference type="Proteomes" id="UP000199118">
    <property type="component" value="Unassembled WGS sequence"/>
</dbReference>
<evidence type="ECO:0000259" key="4">
    <source>
        <dbReference type="Pfam" id="PF09699"/>
    </source>
</evidence>
<protein>
    <submittedName>
        <fullName evidence="6">Doubled CXXCH domain-containing protein</fullName>
    </submittedName>
</protein>
<dbReference type="Pfam" id="PF13646">
    <property type="entry name" value="HEAT_2"/>
    <property type="match status" value="1"/>
</dbReference>
<dbReference type="Gene3D" id="3.90.10.10">
    <property type="entry name" value="Cytochrome C3"/>
    <property type="match status" value="1"/>
</dbReference>
<keyword evidence="7" id="KW-1185">Reference proteome</keyword>
<dbReference type="InterPro" id="IPR016024">
    <property type="entry name" value="ARM-type_fold"/>
</dbReference>
<dbReference type="InterPro" id="IPR023155">
    <property type="entry name" value="Cyt_c-552/4"/>
</dbReference>
<gene>
    <name evidence="6" type="ORF">SAMN05444336_104381</name>
</gene>
<dbReference type="Pfam" id="PF09699">
    <property type="entry name" value="Paired_CXXCH_1"/>
    <property type="match status" value="1"/>
</dbReference>
<feature type="domain" description="Cytochrome c-552/4" evidence="5">
    <location>
        <begin position="179"/>
        <end position="218"/>
    </location>
</feature>
<evidence type="ECO:0000256" key="1">
    <source>
        <dbReference type="ARBA" id="ARBA00022729"/>
    </source>
</evidence>
<dbReference type="InterPro" id="IPR011989">
    <property type="entry name" value="ARM-like"/>
</dbReference>
<dbReference type="PANTHER" id="PTHR35038:SF8">
    <property type="entry name" value="C-TYPE POLYHEME CYTOCHROME OMCC"/>
    <property type="match status" value="1"/>
</dbReference>
<dbReference type="SUPFAM" id="SSF48695">
    <property type="entry name" value="Multiheme cytochromes"/>
    <property type="match status" value="1"/>
</dbReference>
<dbReference type="EMBL" id="FNMZ01000004">
    <property type="protein sequence ID" value="SDX35082.1"/>
    <property type="molecule type" value="Genomic_DNA"/>
</dbReference>
<dbReference type="STRING" id="356660.SAMN05444336_104381"/>
<dbReference type="Gene3D" id="1.10.1130.10">
    <property type="entry name" value="Flavocytochrome C3, Chain A"/>
    <property type="match status" value="2"/>
</dbReference>
<evidence type="ECO:0000256" key="3">
    <source>
        <dbReference type="SAM" id="SignalP"/>
    </source>
</evidence>
<dbReference type="RefSeq" id="WP_092682792.1">
    <property type="nucleotide sequence ID" value="NZ_FNMZ01000004.1"/>
</dbReference>
<dbReference type="PANTHER" id="PTHR35038">
    <property type="entry name" value="DISSIMILATORY SULFITE REDUCTASE SIRA"/>
    <property type="match status" value="1"/>
</dbReference>
<dbReference type="SUPFAM" id="SSF48371">
    <property type="entry name" value="ARM repeat"/>
    <property type="match status" value="1"/>
</dbReference>
<dbReference type="InterPro" id="IPR036280">
    <property type="entry name" value="Multihaem_cyt_sf"/>
</dbReference>
<dbReference type="PROSITE" id="PS50005">
    <property type="entry name" value="TPR"/>
    <property type="match status" value="1"/>
</dbReference>